<feature type="domain" description="Peptidase S9 prolyl oligopeptidase catalytic" evidence="2">
    <location>
        <begin position="220"/>
        <end position="289"/>
    </location>
</feature>
<evidence type="ECO:0000259" key="3">
    <source>
        <dbReference type="Pfam" id="PF06452"/>
    </source>
</evidence>
<name>A0ABX1ZST8_9BACL</name>
<dbReference type="InterPro" id="IPR010502">
    <property type="entry name" value="Carb-bd_dom_fam9"/>
</dbReference>
<dbReference type="Pfam" id="PF00326">
    <property type="entry name" value="Peptidase_S9"/>
    <property type="match status" value="1"/>
</dbReference>
<dbReference type="PANTHER" id="PTHR48081">
    <property type="entry name" value="AB HYDROLASE SUPERFAMILY PROTEIN C4A8.06C"/>
    <property type="match status" value="1"/>
</dbReference>
<dbReference type="InterPro" id="IPR029058">
    <property type="entry name" value="AB_hydrolase_fold"/>
</dbReference>
<evidence type="ECO:0000259" key="2">
    <source>
        <dbReference type="Pfam" id="PF00326"/>
    </source>
</evidence>
<dbReference type="CDD" id="cd09621">
    <property type="entry name" value="CBM9_like_5"/>
    <property type="match status" value="1"/>
</dbReference>
<dbReference type="Gene3D" id="3.40.50.1820">
    <property type="entry name" value="alpha/beta hydrolase"/>
    <property type="match status" value="1"/>
</dbReference>
<accession>A0ABX1ZST8</accession>
<dbReference type="Pfam" id="PF06452">
    <property type="entry name" value="CBM9_1"/>
    <property type="match status" value="1"/>
</dbReference>
<reference evidence="5 6" key="1">
    <citation type="submission" date="2019-10" db="EMBL/GenBank/DDBJ databases">
        <title>Description of Paenibacillus pedi sp. nov.</title>
        <authorList>
            <person name="Carlier A."/>
            <person name="Qi S."/>
        </authorList>
    </citation>
    <scope>NUCLEOTIDE SEQUENCE [LARGE SCALE GENOMIC DNA]</scope>
    <source>
        <strain evidence="5 6">LMG 31457</strain>
    </source>
</reference>
<dbReference type="SUPFAM" id="SSF53474">
    <property type="entry name" value="alpha/beta-Hydrolases"/>
    <property type="match status" value="1"/>
</dbReference>
<dbReference type="InterPro" id="IPR049492">
    <property type="entry name" value="BD-FAE-like_dom"/>
</dbReference>
<dbReference type="GO" id="GO:0016787">
    <property type="term" value="F:hydrolase activity"/>
    <property type="evidence" value="ECO:0007669"/>
    <property type="project" value="UniProtKB-KW"/>
</dbReference>
<evidence type="ECO:0000313" key="5">
    <source>
        <dbReference type="EMBL" id="NOV01909.1"/>
    </source>
</evidence>
<gene>
    <name evidence="5" type="ORF">GC097_17985</name>
</gene>
<dbReference type="Proteomes" id="UP000618579">
    <property type="component" value="Unassembled WGS sequence"/>
</dbReference>
<feature type="domain" description="Carbohydrate-binding" evidence="3">
    <location>
        <begin position="491"/>
        <end position="682"/>
    </location>
</feature>
<feature type="domain" description="BD-FAE-like" evidence="4">
    <location>
        <begin position="83"/>
        <end position="189"/>
    </location>
</feature>
<dbReference type="InterPro" id="IPR001375">
    <property type="entry name" value="Peptidase_S9_cat"/>
</dbReference>
<comment type="caution">
    <text evidence="5">The sequence shown here is derived from an EMBL/GenBank/DDBJ whole genome shotgun (WGS) entry which is preliminary data.</text>
</comment>
<evidence type="ECO:0000259" key="4">
    <source>
        <dbReference type="Pfam" id="PF20434"/>
    </source>
</evidence>
<proteinExistence type="predicted"/>
<dbReference type="Gene3D" id="2.60.40.1190">
    <property type="match status" value="1"/>
</dbReference>
<keyword evidence="6" id="KW-1185">Reference proteome</keyword>
<dbReference type="RefSeq" id="WP_171684739.1">
    <property type="nucleotide sequence ID" value="NZ_WHNZ01000040.1"/>
</dbReference>
<dbReference type="InterPro" id="IPR050300">
    <property type="entry name" value="GDXG_lipolytic_enzyme"/>
</dbReference>
<keyword evidence="1 5" id="KW-0378">Hydrolase</keyword>
<dbReference type="SUPFAM" id="SSF49344">
    <property type="entry name" value="CBD9-like"/>
    <property type="match status" value="1"/>
</dbReference>
<organism evidence="5 6">
    <name type="scientific">Paenibacillus planticolens</name>
    <dbReference type="NCBI Taxonomy" id="2654976"/>
    <lineage>
        <taxon>Bacteria</taxon>
        <taxon>Bacillati</taxon>
        <taxon>Bacillota</taxon>
        <taxon>Bacilli</taxon>
        <taxon>Bacillales</taxon>
        <taxon>Paenibacillaceae</taxon>
        <taxon>Paenibacillus</taxon>
    </lineage>
</organism>
<evidence type="ECO:0000313" key="6">
    <source>
        <dbReference type="Proteomes" id="UP000618579"/>
    </source>
</evidence>
<sequence>MKRLLIYVLPILVIVLGAWLFVSRQAPISKVSPVQAAPIYTTVNNEPGNVNYLSPVYDVYIKRGIVYATKKNETEAEEPLKFDLYEPEGDNNKMRPVFIFIHGGGFKEGTRTDAEQFSKELAKRGYAVLSMDYRLKSDPFADFTHTVFDAFEDISDVIGWINNNATAYGLDAAHLAIGGDSAGGQLAMNFANEYLDLNPASVKPIFAIIDIYGGLLMNSAHENLPPVLIIHGTIDKLIPYQQSLQLNDLLEKSGIYHTLFTLDGVGHDYKNAKYFDEIVENTSHFLWNIMSRPKTEWLPERVGIEAVAGDAFDIQLPEGFRNPVNGQIKVNLPNEWSLGKNEDTQSLRVQVPVGLNRGNHSIFVSLDQSQQPEPRFAMNVKVVDPVKESFDSYWDATDHKIKTHLQITNASKSEFNGSLQVTYETEQSNQGTFSIRVDQLEPGKSKTFTIPELAKGKRTLKGFNASGTLLQITEDSSPALLVHKIQKRITIDGNLDEWQDQVSFEVNGVAINDWKGKEDASAVGYLSWDANYLYVAVDVTDDVHSQPADSSMIWNGDSIQLGIGFANADGSVPLEYHEMGVALNDNGNLTNWRWIAPKSFSTDGSVNIHEAVKRQGQKTIYELAIPWSELTPDTALITQGTKLKFSMVVNDNDGSGRKGWLEYNSGIATAKDINEFGDLYLMD</sequence>
<dbReference type="Pfam" id="PF20434">
    <property type="entry name" value="BD-FAE"/>
    <property type="match status" value="1"/>
</dbReference>
<evidence type="ECO:0000256" key="1">
    <source>
        <dbReference type="ARBA" id="ARBA00022801"/>
    </source>
</evidence>
<dbReference type="EMBL" id="WHNZ01000040">
    <property type="protein sequence ID" value="NOV01909.1"/>
    <property type="molecule type" value="Genomic_DNA"/>
</dbReference>
<protein>
    <submittedName>
        <fullName evidence="5">Alpha/beta hydrolase fold domain-containing protein</fullName>
    </submittedName>
</protein>